<organism evidence="3 4">
    <name type="scientific">Phytophthora sojae (strain P6497)</name>
    <name type="common">Soybean stem and root rot agent</name>
    <name type="synonym">Phytophthora megasperma f. sp. glycines</name>
    <dbReference type="NCBI Taxonomy" id="1094619"/>
    <lineage>
        <taxon>Eukaryota</taxon>
        <taxon>Sar</taxon>
        <taxon>Stramenopiles</taxon>
        <taxon>Oomycota</taxon>
        <taxon>Peronosporomycetes</taxon>
        <taxon>Peronosporales</taxon>
        <taxon>Peronosporaceae</taxon>
        <taxon>Phytophthora</taxon>
    </lineage>
</organism>
<dbReference type="InParanoid" id="G4YZE7"/>
<protein>
    <submittedName>
        <fullName evidence="3">Uncharacterized protein</fullName>
    </submittedName>
</protein>
<dbReference type="AlphaFoldDB" id="G4YZE7"/>
<evidence type="ECO:0000313" key="4">
    <source>
        <dbReference type="Proteomes" id="UP000002640"/>
    </source>
</evidence>
<keyword evidence="2" id="KW-1133">Transmembrane helix</keyword>
<proteinExistence type="predicted"/>
<evidence type="ECO:0000313" key="3">
    <source>
        <dbReference type="EMBL" id="EGZ24622.1"/>
    </source>
</evidence>
<reference evidence="3 4" key="1">
    <citation type="journal article" date="2006" name="Science">
        <title>Phytophthora genome sequences uncover evolutionary origins and mechanisms of pathogenesis.</title>
        <authorList>
            <person name="Tyler B.M."/>
            <person name="Tripathy S."/>
            <person name="Zhang X."/>
            <person name="Dehal P."/>
            <person name="Jiang R.H."/>
            <person name="Aerts A."/>
            <person name="Arredondo F.D."/>
            <person name="Baxter L."/>
            <person name="Bensasson D."/>
            <person name="Beynon J.L."/>
            <person name="Chapman J."/>
            <person name="Damasceno C.M."/>
            <person name="Dorrance A.E."/>
            <person name="Dou D."/>
            <person name="Dickerman A.W."/>
            <person name="Dubchak I.L."/>
            <person name="Garbelotto M."/>
            <person name="Gijzen M."/>
            <person name="Gordon S.G."/>
            <person name="Govers F."/>
            <person name="Grunwald N.J."/>
            <person name="Huang W."/>
            <person name="Ivors K.L."/>
            <person name="Jones R.W."/>
            <person name="Kamoun S."/>
            <person name="Krampis K."/>
            <person name="Lamour K.H."/>
            <person name="Lee M.K."/>
            <person name="McDonald W.H."/>
            <person name="Medina M."/>
            <person name="Meijer H.J."/>
            <person name="Nordberg E.K."/>
            <person name="Maclean D.J."/>
            <person name="Ospina-Giraldo M.D."/>
            <person name="Morris P.F."/>
            <person name="Phuntumart V."/>
            <person name="Putnam N.H."/>
            <person name="Rash S."/>
            <person name="Rose J.K."/>
            <person name="Sakihama Y."/>
            <person name="Salamov A.A."/>
            <person name="Savidor A."/>
            <person name="Scheuring C.F."/>
            <person name="Smith B.M."/>
            <person name="Sobral B.W."/>
            <person name="Terry A."/>
            <person name="Torto-Alalibo T.A."/>
            <person name="Win J."/>
            <person name="Xu Z."/>
            <person name="Zhang H."/>
            <person name="Grigoriev I.V."/>
            <person name="Rokhsar D.S."/>
            <person name="Boore J.L."/>
        </authorList>
    </citation>
    <scope>NUCLEOTIDE SEQUENCE [LARGE SCALE GENOMIC DNA]</scope>
    <source>
        <strain evidence="3 4">P6497</strain>
    </source>
</reference>
<name>G4YZE7_PHYSP</name>
<evidence type="ECO:0000256" key="2">
    <source>
        <dbReference type="SAM" id="Phobius"/>
    </source>
</evidence>
<keyword evidence="2" id="KW-0812">Transmembrane</keyword>
<dbReference type="KEGG" id="psoj:PHYSODRAFT_296643"/>
<dbReference type="RefSeq" id="XP_009519910.1">
    <property type="nucleotide sequence ID" value="XM_009521615.1"/>
</dbReference>
<evidence type="ECO:0000256" key="1">
    <source>
        <dbReference type="SAM" id="MobiDB-lite"/>
    </source>
</evidence>
<gene>
    <name evidence="3" type="ORF">PHYSODRAFT_296643</name>
</gene>
<feature type="transmembrane region" description="Helical" evidence="2">
    <location>
        <begin position="99"/>
        <end position="122"/>
    </location>
</feature>
<feature type="region of interest" description="Disordered" evidence="1">
    <location>
        <begin position="1"/>
        <end position="52"/>
    </location>
</feature>
<dbReference type="EMBL" id="JH159152">
    <property type="protein sequence ID" value="EGZ24622.1"/>
    <property type="molecule type" value="Genomic_DNA"/>
</dbReference>
<keyword evidence="2" id="KW-0472">Membrane</keyword>
<accession>G4YZE7</accession>
<sequence length="174" mass="18670">MPRSSARKTQSLYRSIQQQGFVPPQETPGAFVPWQENPDQWQNPAASVPENPVVLPESPVVQQEGPEVDVIDWSDGGDEPPISLRADAVEPTDAVASGIPAITAIGGVAITNLVLVLALIVVRFRARANAAKHTTNQEKSPLYSKTPNTADFTISMNGDNIAAEVKPDFMSEAL</sequence>
<dbReference type="GeneID" id="20641401"/>
<feature type="compositionally biased region" description="Polar residues" evidence="1">
    <location>
        <begin position="7"/>
        <end position="20"/>
    </location>
</feature>
<keyword evidence="4" id="KW-1185">Reference proteome</keyword>
<dbReference type="Proteomes" id="UP000002640">
    <property type="component" value="Unassembled WGS sequence"/>
</dbReference>